<dbReference type="GO" id="GO:0009062">
    <property type="term" value="P:fatty acid catabolic process"/>
    <property type="evidence" value="ECO:0007669"/>
    <property type="project" value="TreeGrafter"/>
</dbReference>
<dbReference type="AlphaFoldDB" id="A0A1G4IZ19"/>
<dbReference type="Gene3D" id="2.40.160.210">
    <property type="entry name" value="Acyl-CoA thioesterase, double hotdog domain"/>
    <property type="match status" value="1"/>
</dbReference>
<name>A0A1G4IZ19_9SACH</name>
<gene>
    <name evidence="5" type="ORF">LAME_0C01398G</name>
</gene>
<sequence length="328" mass="37762">MLPRLLALVRVSETKFVSAVPGQAPPGARATFGGTIVAQSLWAAIKTTASAFEPASLQCYFLVGGDPKERIVYEVDLLRDGRNFAHRQVRAYQFKKVIYVATIMLYNAEASNSAPSTDSVRHLSNVPDFPDLKQMVPAAQLFRSDVVENLNRYRNLHKSWNGIKVLDPFIERFESGAVEYRFPKDLFNSGEYHDKNQQPHLSHLDYYQRVRRPLSTSRKSDEEISDPRFQYVEFAYLTDAYLLLCLPYFHLLPLYCHKFSVSLDHTIHFHKRPSVNEWMALRVTNPRSDKSRHLVRGEYFDNNREPVASVTQEGLVVYESPSNIRARF</sequence>
<dbReference type="InterPro" id="IPR042171">
    <property type="entry name" value="Acyl-CoA_hotdog"/>
</dbReference>
<reference evidence="6" key="1">
    <citation type="submission" date="2016-03" db="EMBL/GenBank/DDBJ databases">
        <authorList>
            <person name="Devillers Hugo."/>
        </authorList>
    </citation>
    <scope>NUCLEOTIDE SEQUENCE [LARGE SCALE GENOMIC DNA]</scope>
</reference>
<protein>
    <submittedName>
        <fullName evidence="5">LAME_0C01398g1_1</fullName>
    </submittedName>
</protein>
<feature type="domain" description="Acyl-CoA thioesterase-like N-terminal HotDog" evidence="4">
    <location>
        <begin position="21"/>
        <end position="104"/>
    </location>
</feature>
<dbReference type="InterPro" id="IPR003703">
    <property type="entry name" value="Acyl_CoA_thio"/>
</dbReference>
<keyword evidence="2" id="KW-0378">Hydrolase</keyword>
<dbReference type="SUPFAM" id="SSF54637">
    <property type="entry name" value="Thioesterase/thiol ester dehydrase-isomerase"/>
    <property type="match status" value="2"/>
</dbReference>
<evidence type="ECO:0000259" key="3">
    <source>
        <dbReference type="Pfam" id="PF02551"/>
    </source>
</evidence>
<comment type="similarity">
    <text evidence="1">Belongs to the C/M/P thioester hydrolase family.</text>
</comment>
<dbReference type="OrthoDB" id="68328at2759"/>
<organism evidence="5 6">
    <name type="scientific">Lachancea meyersii CBS 8951</name>
    <dbReference type="NCBI Taxonomy" id="1266667"/>
    <lineage>
        <taxon>Eukaryota</taxon>
        <taxon>Fungi</taxon>
        <taxon>Dikarya</taxon>
        <taxon>Ascomycota</taxon>
        <taxon>Saccharomycotina</taxon>
        <taxon>Saccharomycetes</taxon>
        <taxon>Saccharomycetales</taxon>
        <taxon>Saccharomycetaceae</taxon>
        <taxon>Lachancea</taxon>
    </lineage>
</organism>
<dbReference type="Pfam" id="PF02551">
    <property type="entry name" value="Acyl_CoA_thio"/>
    <property type="match status" value="1"/>
</dbReference>
<dbReference type="Pfam" id="PF13622">
    <property type="entry name" value="4HBT_3"/>
    <property type="match status" value="1"/>
</dbReference>
<dbReference type="CDD" id="cd03444">
    <property type="entry name" value="Thioesterase_II_repeat1"/>
    <property type="match status" value="1"/>
</dbReference>
<accession>A0A1G4IZ19</accession>
<keyword evidence="6" id="KW-1185">Reference proteome</keyword>
<dbReference type="GO" id="GO:0006637">
    <property type="term" value="P:acyl-CoA metabolic process"/>
    <property type="evidence" value="ECO:0007669"/>
    <property type="project" value="InterPro"/>
</dbReference>
<proteinExistence type="inferred from homology"/>
<evidence type="ECO:0000313" key="6">
    <source>
        <dbReference type="Proteomes" id="UP000191144"/>
    </source>
</evidence>
<feature type="domain" description="Acyl-CoA thioesterase 2 C-terminal" evidence="3">
    <location>
        <begin position="217"/>
        <end position="315"/>
    </location>
</feature>
<dbReference type="GO" id="GO:0005782">
    <property type="term" value="C:peroxisomal matrix"/>
    <property type="evidence" value="ECO:0007669"/>
    <property type="project" value="TreeGrafter"/>
</dbReference>
<dbReference type="InterPro" id="IPR025652">
    <property type="entry name" value="TesB_C"/>
</dbReference>
<dbReference type="InterPro" id="IPR029069">
    <property type="entry name" value="HotDog_dom_sf"/>
</dbReference>
<evidence type="ECO:0000256" key="2">
    <source>
        <dbReference type="ARBA" id="ARBA00022801"/>
    </source>
</evidence>
<dbReference type="EMBL" id="LT598479">
    <property type="protein sequence ID" value="SCU82488.1"/>
    <property type="molecule type" value="Genomic_DNA"/>
</dbReference>
<evidence type="ECO:0000259" key="4">
    <source>
        <dbReference type="Pfam" id="PF13622"/>
    </source>
</evidence>
<dbReference type="CDD" id="cd03445">
    <property type="entry name" value="Thioesterase_II_repeat2"/>
    <property type="match status" value="1"/>
</dbReference>
<dbReference type="Proteomes" id="UP000191144">
    <property type="component" value="Chromosome C"/>
</dbReference>
<dbReference type="GO" id="GO:0047617">
    <property type="term" value="F:fatty acyl-CoA hydrolase activity"/>
    <property type="evidence" value="ECO:0007669"/>
    <property type="project" value="InterPro"/>
</dbReference>
<dbReference type="PANTHER" id="PTHR11066">
    <property type="entry name" value="ACYL-COA THIOESTERASE"/>
    <property type="match status" value="1"/>
</dbReference>
<dbReference type="PANTHER" id="PTHR11066:SF34">
    <property type="entry name" value="ACYL-COENZYME A THIOESTERASE 8"/>
    <property type="match status" value="1"/>
</dbReference>
<evidence type="ECO:0000256" key="1">
    <source>
        <dbReference type="ARBA" id="ARBA00006538"/>
    </source>
</evidence>
<dbReference type="InterPro" id="IPR049449">
    <property type="entry name" value="TesB_ACOT8-like_N"/>
</dbReference>
<evidence type="ECO:0000313" key="5">
    <source>
        <dbReference type="EMBL" id="SCU82488.1"/>
    </source>
</evidence>